<dbReference type="Gene3D" id="2.30.30.830">
    <property type="match status" value="1"/>
</dbReference>
<organism evidence="1 2">
    <name type="scientific">Ferrimonas sediminicola</name>
    <dbReference type="NCBI Taxonomy" id="2569538"/>
    <lineage>
        <taxon>Bacteria</taxon>
        <taxon>Pseudomonadati</taxon>
        <taxon>Pseudomonadota</taxon>
        <taxon>Gammaproteobacteria</taxon>
        <taxon>Alteromonadales</taxon>
        <taxon>Ferrimonadaceae</taxon>
        <taxon>Ferrimonas</taxon>
    </lineage>
</organism>
<protein>
    <submittedName>
        <fullName evidence="1">Pilus assembly protein PilP</fullName>
    </submittedName>
</protein>
<dbReference type="PIRSF" id="PIRSF016481">
    <property type="entry name" value="Pilus_assembly_PilP"/>
    <property type="match status" value="1"/>
</dbReference>
<dbReference type="InterPro" id="IPR007446">
    <property type="entry name" value="PilP"/>
</dbReference>
<name>A0A4V6WMM7_9GAMM</name>
<dbReference type="RefSeq" id="WP_136853909.1">
    <property type="nucleotide sequence ID" value="NZ_SWCI01000010.1"/>
</dbReference>
<dbReference type="AlphaFoldDB" id="A0A4V6WMM7"/>
<accession>A0A4V6WMM7</accession>
<reference evidence="1 2" key="1">
    <citation type="submission" date="2019-04" db="EMBL/GenBank/DDBJ databases">
        <authorList>
            <person name="Hwang J.C."/>
        </authorList>
    </citation>
    <scope>NUCLEOTIDE SEQUENCE [LARGE SCALE GENOMIC DNA]</scope>
    <source>
        <strain evidence="1 2">IMCC35001</strain>
    </source>
</reference>
<proteinExistence type="predicted"/>
<evidence type="ECO:0000313" key="1">
    <source>
        <dbReference type="EMBL" id="TKB48019.1"/>
    </source>
</evidence>
<dbReference type="EMBL" id="SWCI01000010">
    <property type="protein sequence ID" value="TKB48019.1"/>
    <property type="molecule type" value="Genomic_DNA"/>
</dbReference>
<dbReference type="Proteomes" id="UP000305674">
    <property type="component" value="Unassembled WGS sequence"/>
</dbReference>
<comment type="caution">
    <text evidence="1">The sequence shown here is derived from an EMBL/GenBank/DDBJ whole genome shotgun (WGS) entry which is preliminary data.</text>
</comment>
<gene>
    <name evidence="1" type="ORF">FCL40_13915</name>
</gene>
<dbReference type="OrthoDB" id="5296580at2"/>
<keyword evidence="2" id="KW-1185">Reference proteome</keyword>
<sequence>MRWGALSLLLLAGCGGDSGDLHAYVRRVQANPPPYEQALPPMPQFEAVAYQPGERVSPFVDDVRPDLSPHHARPGCLGPLGGPTPPLARVALDSLSMRGILMEGERRWALVQSADGRIHRVRVGDRLGLFGGRVVGISDQAIALVERVEQGMGCYVERQANLSLQVPGGESL</sequence>
<evidence type="ECO:0000313" key="2">
    <source>
        <dbReference type="Proteomes" id="UP000305674"/>
    </source>
</evidence>
<dbReference type="Pfam" id="PF04351">
    <property type="entry name" value="PilP"/>
    <property type="match status" value="1"/>
</dbReference>